<dbReference type="SFLD" id="SFLDG00358">
    <property type="entry name" value="Main_(cytGST)"/>
    <property type="match status" value="1"/>
</dbReference>
<dbReference type="PANTHER" id="PTHR44051">
    <property type="entry name" value="GLUTATHIONE S-TRANSFERASE-RELATED"/>
    <property type="match status" value="1"/>
</dbReference>
<gene>
    <name evidence="3" type="ORF">PRZ03_05965</name>
</gene>
<organism evidence="3 4">
    <name type="scientific">Roseateles albus</name>
    <dbReference type="NCBI Taxonomy" id="2987525"/>
    <lineage>
        <taxon>Bacteria</taxon>
        <taxon>Pseudomonadati</taxon>
        <taxon>Pseudomonadota</taxon>
        <taxon>Betaproteobacteria</taxon>
        <taxon>Burkholderiales</taxon>
        <taxon>Sphaerotilaceae</taxon>
        <taxon>Roseateles</taxon>
    </lineage>
</organism>
<feature type="domain" description="GST N-terminal" evidence="1">
    <location>
        <begin position="5"/>
        <end position="86"/>
    </location>
</feature>
<dbReference type="CDD" id="cd03047">
    <property type="entry name" value="GST_N_2"/>
    <property type="match status" value="1"/>
</dbReference>
<evidence type="ECO:0000313" key="4">
    <source>
        <dbReference type="Proteomes" id="UP001221189"/>
    </source>
</evidence>
<protein>
    <submittedName>
        <fullName evidence="3">Glutathione S-transferase family protein</fullName>
    </submittedName>
</protein>
<dbReference type="Gene3D" id="1.20.1050.10">
    <property type="match status" value="1"/>
</dbReference>
<dbReference type="PROSITE" id="PS50405">
    <property type="entry name" value="GST_CTER"/>
    <property type="match status" value="1"/>
</dbReference>
<dbReference type="InterPro" id="IPR004046">
    <property type="entry name" value="GST_C"/>
</dbReference>
<dbReference type="SUPFAM" id="SSF52833">
    <property type="entry name" value="Thioredoxin-like"/>
    <property type="match status" value="1"/>
</dbReference>
<evidence type="ECO:0000313" key="3">
    <source>
        <dbReference type="EMBL" id="MDC8771109.1"/>
    </source>
</evidence>
<sequence>MTNKNDITIWGRRCSFNVQKVLWTLDELGLSYRHIDAGGAFGGLDEPAFRAMNPHGLVPVLKDGEHIVWESNTILRYLAARYGVGTLWDENPARRSLADRWIDWSASGLQPSFLRLFWGYYRTPAEQRVEALLDTHRKECSKHFRALDAQLEQQPYLAGESFTLADIAAGTCLHRYFNMGLEVERPAHVLAWWARLQQREAFRKNVALPFDALFSRLAY</sequence>
<dbReference type="Gene3D" id="3.40.30.10">
    <property type="entry name" value="Glutaredoxin"/>
    <property type="match status" value="1"/>
</dbReference>
<comment type="caution">
    <text evidence="3">The sequence shown here is derived from an EMBL/GenBank/DDBJ whole genome shotgun (WGS) entry which is preliminary data.</text>
</comment>
<evidence type="ECO:0000259" key="1">
    <source>
        <dbReference type="PROSITE" id="PS50404"/>
    </source>
</evidence>
<dbReference type="Proteomes" id="UP001221189">
    <property type="component" value="Unassembled WGS sequence"/>
</dbReference>
<dbReference type="RefSeq" id="WP_273599455.1">
    <property type="nucleotide sequence ID" value="NZ_JAQQXT010000003.1"/>
</dbReference>
<dbReference type="InterPro" id="IPR036282">
    <property type="entry name" value="Glutathione-S-Trfase_C_sf"/>
</dbReference>
<proteinExistence type="predicted"/>
<dbReference type="InterPro" id="IPR010987">
    <property type="entry name" value="Glutathione-S-Trfase_C-like"/>
</dbReference>
<dbReference type="InterPro" id="IPR036249">
    <property type="entry name" value="Thioredoxin-like_sf"/>
</dbReference>
<accession>A0ABT5KC20</accession>
<dbReference type="InterPro" id="IPR040079">
    <property type="entry name" value="Glutathione_S-Trfase"/>
</dbReference>
<dbReference type="EMBL" id="JAQQXT010000003">
    <property type="protein sequence ID" value="MDC8771109.1"/>
    <property type="molecule type" value="Genomic_DNA"/>
</dbReference>
<keyword evidence="4" id="KW-1185">Reference proteome</keyword>
<feature type="domain" description="GST C-terminal" evidence="2">
    <location>
        <begin position="91"/>
        <end position="219"/>
    </location>
</feature>
<evidence type="ECO:0000259" key="2">
    <source>
        <dbReference type="PROSITE" id="PS50405"/>
    </source>
</evidence>
<dbReference type="InterPro" id="IPR004045">
    <property type="entry name" value="Glutathione_S-Trfase_N"/>
</dbReference>
<dbReference type="PANTHER" id="PTHR44051:SF19">
    <property type="entry name" value="DISULFIDE-BOND OXIDOREDUCTASE YFCG"/>
    <property type="match status" value="1"/>
</dbReference>
<dbReference type="PROSITE" id="PS50404">
    <property type="entry name" value="GST_NTER"/>
    <property type="match status" value="1"/>
</dbReference>
<dbReference type="Pfam" id="PF13417">
    <property type="entry name" value="GST_N_3"/>
    <property type="match status" value="1"/>
</dbReference>
<name>A0ABT5KC20_9BURK</name>
<reference evidence="3 4" key="1">
    <citation type="submission" date="2022-10" db="EMBL/GenBank/DDBJ databases">
        <title>Paucibacter sp. hw1 Genome sequencing.</title>
        <authorList>
            <person name="Park S."/>
        </authorList>
    </citation>
    <scope>NUCLEOTIDE SEQUENCE [LARGE SCALE GENOMIC DNA]</scope>
    <source>
        <strain evidence="4">hw1</strain>
    </source>
</reference>
<dbReference type="Pfam" id="PF00043">
    <property type="entry name" value="GST_C"/>
    <property type="match status" value="1"/>
</dbReference>
<dbReference type="SUPFAM" id="SSF47616">
    <property type="entry name" value="GST C-terminal domain-like"/>
    <property type="match status" value="1"/>
</dbReference>
<dbReference type="SFLD" id="SFLDG01150">
    <property type="entry name" value="Main.1:_Beta-like"/>
    <property type="match status" value="1"/>
</dbReference>
<dbReference type="SFLD" id="SFLDS00019">
    <property type="entry name" value="Glutathione_Transferase_(cytos"/>
    <property type="match status" value="1"/>
</dbReference>